<dbReference type="RefSeq" id="WP_259641833.1">
    <property type="nucleotide sequence ID" value="NZ_UPHM01000155.1"/>
</dbReference>
<evidence type="ECO:0000313" key="2">
    <source>
        <dbReference type="Proteomes" id="UP000271464"/>
    </source>
</evidence>
<sequence length="969" mass="107899">MVSTPAAGPPRAVEKAEAWSGIRDIDIQIGEAAPGQQWPGGPYRGVEWVAIAVIAGPTLLWVDSHPAGTTLPVLAVGLVLCVVTVVSMRLLLPKGRPSLSTRAVFARNTLRPRHVITSKHAGTQPRMRTDASFDPPERVEGNLVFTAGGVYAEFLIDGLSVNMRSLDVHRRAARLTRNLGRYLPSGAQLRGLLVAEDQNAILRAMVGTHTDKPAWIGQCKHWVPIIANPNKWVSSGYRGPVRPRFWLTVPVDAGTAGRTPLGQGRRAWDWISGRDKDSNTSIQHYATVARKIRAALPDEFHIREACPAQILWYRRHRAMLGIIHEPLPPTGVEPAALTSDDFPRTAFDEGDNAGRPWWRPSFKALVRVYDPDDPRRSSYQTFLTVEHFPETGVAFPRAAYLNALLNVNTSAMIEWTQHFDIRTPQDAQALNYRYTKNIKDQMRQRGRRGAENDELPRKLSRTRAYTSHLNANPAERELDHTVVIAIGADSPHTLEDAVKQIRQELDTVGIVVKRHRGAQALLWKAFNAGSENTVPLNEFRIPTSADKWSLFLPLICGRTGNVRGSALAVDQTTMRPAVILHDPEGTARRNKNTGLAVVGDPGGGKSNRTKLSAYELILRGGRVVVFEPDTIAEWKRALTPIRGVRFVDPTTAQYCYDPLVIFAPQVAGRIAAAHILPWIGLSHDSLLAKRYRRLLRPENRAAHDITNHRALLDYLRAQRDADNDELLLRLEAAEEDFPGLFDDHLPPYRPQDSPATVYLTGNLALPDAEDLTNPDLYAKLSGPQRAGMAIYGLLIELEQRHMFDRLDAFDVMIFEECAELCAFTTTARIAHKITRRGRKHATGIWLITQDYRDLAPMGDKFITQKWIFRVQDPDLARETLRWARIDPELYPELVSALSEDTSPGSTADEDFLADRGQWGGPAVEVGAVDRARLGEGFLVDELGRPARVQFFGAPTQEQAQAFDSTARVP</sequence>
<dbReference type="Proteomes" id="UP000271464">
    <property type="component" value="Unassembled WGS sequence"/>
</dbReference>
<dbReference type="EMBL" id="UPHM01000155">
    <property type="protein sequence ID" value="VBA32393.1"/>
    <property type="molecule type" value="Genomic_DNA"/>
</dbReference>
<evidence type="ECO:0000313" key="1">
    <source>
        <dbReference type="EMBL" id="VBA32393.1"/>
    </source>
</evidence>
<accession>A0ABY6RSA5</accession>
<gene>
    <name evidence="1" type="ORF">LAUMK4_05737</name>
</gene>
<comment type="caution">
    <text evidence="1">The sequence shown here is derived from an EMBL/GenBank/DDBJ whole genome shotgun (WGS) entry which is preliminary data.</text>
</comment>
<dbReference type="InterPro" id="IPR027417">
    <property type="entry name" value="P-loop_NTPase"/>
</dbReference>
<dbReference type="SUPFAM" id="SSF52540">
    <property type="entry name" value="P-loop containing nucleoside triphosphate hydrolases"/>
    <property type="match status" value="1"/>
</dbReference>
<dbReference type="Gene3D" id="3.40.50.300">
    <property type="entry name" value="P-loop containing nucleotide triphosphate hydrolases"/>
    <property type="match status" value="2"/>
</dbReference>
<dbReference type="Pfam" id="PF12846">
    <property type="entry name" value="AAA_10"/>
    <property type="match status" value="1"/>
</dbReference>
<proteinExistence type="predicted"/>
<reference evidence="1 2" key="1">
    <citation type="submission" date="2018-09" db="EMBL/GenBank/DDBJ databases">
        <authorList>
            <person name="Tagini F."/>
        </authorList>
    </citation>
    <scope>NUCLEOTIDE SEQUENCE [LARGE SCALE GENOMIC DNA]</scope>
    <source>
        <strain evidence="1 2">MK4</strain>
    </source>
</reference>
<name>A0ABY6RSA5_9MYCO</name>
<organism evidence="1 2">
    <name type="scientific">Mycobacterium persicum</name>
    <dbReference type="NCBI Taxonomy" id="1487726"/>
    <lineage>
        <taxon>Bacteria</taxon>
        <taxon>Bacillati</taxon>
        <taxon>Actinomycetota</taxon>
        <taxon>Actinomycetes</taxon>
        <taxon>Mycobacteriales</taxon>
        <taxon>Mycobacteriaceae</taxon>
        <taxon>Mycobacterium</taxon>
    </lineage>
</organism>
<keyword evidence="2" id="KW-1185">Reference proteome</keyword>
<protein>
    <submittedName>
        <fullName evidence="1">Uncharacterized protein</fullName>
    </submittedName>
</protein>